<reference evidence="2 3" key="1">
    <citation type="submission" date="2015-06" db="EMBL/GenBank/DDBJ databases">
        <title>Draft genome of the moderately acidophilic sulfate reducer Candidatus Desulfosporosinus acididurans strain M1.</title>
        <authorList>
            <person name="Poehlein A."/>
            <person name="Petzsch P."/>
            <person name="Johnson B.D."/>
            <person name="Schloemann M."/>
            <person name="Daniel R."/>
            <person name="Muehling M."/>
        </authorList>
    </citation>
    <scope>NUCLEOTIDE SEQUENCE [LARGE SCALE GENOMIC DNA]</scope>
    <source>
        <strain evidence="2 3">M1</strain>
    </source>
</reference>
<gene>
    <name evidence="2" type="ORF">DEAC_c05780</name>
</gene>
<sequence>MPKYLIYPLYAAVFAVILLVCVPRKDIQRLSIYGIIFGGVFEVILHMLGKLAGLYGWYDHGPLGYKGIQIFSPVSWGIFFILYFYFLPKYKPLNYIYMVVAIMFSIIYTNLVISLGVFYCYDRFFVPLIAFTIWFSAATWGYYRLNNFIDKKEKSNS</sequence>
<keyword evidence="3" id="KW-1185">Reference proteome</keyword>
<keyword evidence="1" id="KW-0812">Transmembrane</keyword>
<organism evidence="2 3">
    <name type="scientific">Desulfosporosinus acididurans</name>
    <dbReference type="NCBI Taxonomy" id="476652"/>
    <lineage>
        <taxon>Bacteria</taxon>
        <taxon>Bacillati</taxon>
        <taxon>Bacillota</taxon>
        <taxon>Clostridia</taxon>
        <taxon>Eubacteriales</taxon>
        <taxon>Desulfitobacteriaceae</taxon>
        <taxon>Desulfosporosinus</taxon>
    </lineage>
</organism>
<feature type="transmembrane region" description="Helical" evidence="1">
    <location>
        <begin position="30"/>
        <end position="48"/>
    </location>
</feature>
<protein>
    <submittedName>
        <fullName evidence="2">Uncharacterized protein</fullName>
    </submittedName>
</protein>
<keyword evidence="1" id="KW-1133">Transmembrane helix</keyword>
<feature type="transmembrane region" description="Helical" evidence="1">
    <location>
        <begin position="6"/>
        <end position="23"/>
    </location>
</feature>
<evidence type="ECO:0000313" key="3">
    <source>
        <dbReference type="Proteomes" id="UP000036356"/>
    </source>
</evidence>
<dbReference type="RefSeq" id="WP_047808517.1">
    <property type="nucleotide sequence ID" value="NZ_LDZY01000002.1"/>
</dbReference>
<feature type="transmembrane region" description="Helical" evidence="1">
    <location>
        <begin position="95"/>
        <end position="118"/>
    </location>
</feature>
<feature type="transmembrane region" description="Helical" evidence="1">
    <location>
        <begin position="124"/>
        <end position="143"/>
    </location>
</feature>
<dbReference type="EMBL" id="LDZY01000002">
    <property type="protein sequence ID" value="KLU67366.1"/>
    <property type="molecule type" value="Genomic_DNA"/>
</dbReference>
<keyword evidence="1" id="KW-0472">Membrane</keyword>
<proteinExistence type="predicted"/>
<feature type="transmembrane region" description="Helical" evidence="1">
    <location>
        <begin position="68"/>
        <end position="88"/>
    </location>
</feature>
<dbReference type="PATRIC" id="fig|476652.3.peg.589"/>
<dbReference type="Proteomes" id="UP000036356">
    <property type="component" value="Unassembled WGS sequence"/>
</dbReference>
<evidence type="ECO:0000256" key="1">
    <source>
        <dbReference type="SAM" id="Phobius"/>
    </source>
</evidence>
<accession>A0A0J1IRR9</accession>
<comment type="caution">
    <text evidence="2">The sequence shown here is derived from an EMBL/GenBank/DDBJ whole genome shotgun (WGS) entry which is preliminary data.</text>
</comment>
<dbReference type="AlphaFoldDB" id="A0A0J1IRR9"/>
<name>A0A0J1IRR9_9FIRM</name>
<dbReference type="STRING" id="476652.DEAC_c05780"/>
<evidence type="ECO:0000313" key="2">
    <source>
        <dbReference type="EMBL" id="KLU67366.1"/>
    </source>
</evidence>